<accession>A0A382L3I8</accession>
<sequence>HASGERKFLANRIANLVDQGKYVEGFGHRFGI</sequence>
<dbReference type="EMBL" id="UINC01084669">
    <property type="protein sequence ID" value="SVC31524.1"/>
    <property type="molecule type" value="Genomic_DNA"/>
</dbReference>
<feature type="non-terminal residue" evidence="1">
    <location>
        <position position="1"/>
    </location>
</feature>
<organism evidence="1">
    <name type="scientific">marine metagenome</name>
    <dbReference type="NCBI Taxonomy" id="408172"/>
    <lineage>
        <taxon>unclassified sequences</taxon>
        <taxon>metagenomes</taxon>
        <taxon>ecological metagenomes</taxon>
    </lineage>
</organism>
<evidence type="ECO:0000313" key="1">
    <source>
        <dbReference type="EMBL" id="SVC31524.1"/>
    </source>
</evidence>
<name>A0A382L3I8_9ZZZZ</name>
<gene>
    <name evidence="1" type="ORF">METZ01_LOCUS284378</name>
</gene>
<protein>
    <submittedName>
        <fullName evidence="1">Uncharacterized protein</fullName>
    </submittedName>
</protein>
<feature type="non-terminal residue" evidence="1">
    <location>
        <position position="32"/>
    </location>
</feature>
<reference evidence="1" key="1">
    <citation type="submission" date="2018-05" db="EMBL/GenBank/DDBJ databases">
        <authorList>
            <person name="Lanie J.A."/>
            <person name="Ng W.-L."/>
            <person name="Kazmierczak K.M."/>
            <person name="Andrzejewski T.M."/>
            <person name="Davidsen T.M."/>
            <person name="Wayne K.J."/>
            <person name="Tettelin H."/>
            <person name="Glass J.I."/>
            <person name="Rusch D."/>
            <person name="Podicherti R."/>
            <person name="Tsui H.-C.T."/>
            <person name="Winkler M.E."/>
        </authorList>
    </citation>
    <scope>NUCLEOTIDE SEQUENCE</scope>
</reference>
<dbReference type="AlphaFoldDB" id="A0A382L3I8"/>
<proteinExistence type="predicted"/>